<proteinExistence type="predicted"/>
<evidence type="ECO:0000313" key="2">
    <source>
        <dbReference type="EMBL" id="CEL90843.1"/>
    </source>
</evidence>
<keyword evidence="1" id="KW-0472">Membrane</keyword>
<evidence type="ECO:0000256" key="1">
    <source>
        <dbReference type="SAM" id="Phobius"/>
    </source>
</evidence>
<dbReference type="RefSeq" id="WP_072074371.1">
    <property type="nucleotide sequence ID" value="NZ_CDMW01000001.1"/>
</dbReference>
<evidence type="ECO:0008006" key="4">
    <source>
        <dbReference type="Google" id="ProtNLM"/>
    </source>
</evidence>
<organism evidence="2 3">
    <name type="scientific">Streptococcus sanguinis</name>
    <dbReference type="NCBI Taxonomy" id="1305"/>
    <lineage>
        <taxon>Bacteria</taxon>
        <taxon>Bacillati</taxon>
        <taxon>Bacillota</taxon>
        <taxon>Bacilli</taxon>
        <taxon>Lactobacillales</taxon>
        <taxon>Streptococcaceae</taxon>
        <taxon>Streptococcus</taxon>
    </lineage>
</organism>
<protein>
    <recommendedName>
        <fullName evidence="4">DUF805 domain-containing protein</fullName>
    </recommendedName>
</protein>
<dbReference type="Pfam" id="PF05656">
    <property type="entry name" value="DUF805"/>
    <property type="match status" value="1"/>
</dbReference>
<evidence type="ECO:0000313" key="3">
    <source>
        <dbReference type="Proteomes" id="UP000183504"/>
    </source>
</evidence>
<feature type="transmembrane region" description="Helical" evidence="1">
    <location>
        <begin position="62"/>
        <end position="80"/>
    </location>
</feature>
<name>A0A0B7GRK2_STRSA</name>
<gene>
    <name evidence="2" type="ORF">SSV_1551</name>
</gene>
<dbReference type="Proteomes" id="UP000183504">
    <property type="component" value="Unassembled WGS sequence"/>
</dbReference>
<dbReference type="PANTHER" id="PTHR34980">
    <property type="entry name" value="INNER MEMBRANE PROTEIN-RELATED-RELATED"/>
    <property type="match status" value="1"/>
</dbReference>
<dbReference type="GO" id="GO:0005886">
    <property type="term" value="C:plasma membrane"/>
    <property type="evidence" value="ECO:0007669"/>
    <property type="project" value="TreeGrafter"/>
</dbReference>
<dbReference type="InterPro" id="IPR008523">
    <property type="entry name" value="DUF805"/>
</dbReference>
<reference evidence="2 3" key="1">
    <citation type="submission" date="2015-01" db="EMBL/GenBank/DDBJ databases">
        <authorList>
            <person name="Pelicic Vladimir"/>
        </authorList>
    </citation>
    <scope>NUCLEOTIDE SEQUENCE [LARGE SCALE GENOMIC DNA]</scope>
    <source>
        <strain evidence="2 3">2908</strain>
    </source>
</reference>
<keyword evidence="1" id="KW-0812">Transmembrane</keyword>
<sequence length="130" mass="14981">MIKAYKNFLKGYVDFSGRSTRSDYWWIYLTNFFLGVFLYVATYSTLISNPNSIEAVKTANSLTYFSIFWFLVFFLPGLALTIRRLRDAGFHWALIFVALIPWVGSIALLVLLAFPSKNIVDLDAKIDQEM</sequence>
<feature type="transmembrane region" description="Helical" evidence="1">
    <location>
        <begin position="24"/>
        <end position="42"/>
    </location>
</feature>
<feature type="transmembrane region" description="Helical" evidence="1">
    <location>
        <begin position="92"/>
        <end position="114"/>
    </location>
</feature>
<dbReference type="PANTHER" id="PTHR34980:SF2">
    <property type="entry name" value="INNER MEMBRANE PROTEIN YHAH-RELATED"/>
    <property type="match status" value="1"/>
</dbReference>
<keyword evidence="1" id="KW-1133">Transmembrane helix</keyword>
<dbReference type="AlphaFoldDB" id="A0A0B7GRK2"/>
<dbReference type="EMBL" id="CDMW01000001">
    <property type="protein sequence ID" value="CEL90843.1"/>
    <property type="molecule type" value="Genomic_DNA"/>
</dbReference>
<accession>A0A0B7GRK2</accession>